<dbReference type="KEGG" id="stur:STURON_00753"/>
<dbReference type="Proteomes" id="UP000067243">
    <property type="component" value="Chromosome"/>
</dbReference>
<feature type="transmembrane region" description="Helical" evidence="1">
    <location>
        <begin position="12"/>
        <end position="36"/>
    </location>
</feature>
<accession>A0A0K1P729</accession>
<gene>
    <name evidence="2" type="ORF">STURON_00753</name>
</gene>
<sequence>MKLDKLCKAGCIVTISLASVILFLNLVNILLLAINFNKIDKDLIRIFGDSNNIESIDRGLKILKVIFYIISITFCIPTIVLTAYALKGNLKSIILPSVLSIIFAGIIGGVLMLCGKYKNHENEEQTDNKIVKEEKLIVID</sequence>
<name>A0A0K1P729_9MOLU</name>
<keyword evidence="1" id="KW-0472">Membrane</keyword>
<feature type="transmembrane region" description="Helical" evidence="1">
    <location>
        <begin position="92"/>
        <end position="114"/>
    </location>
</feature>
<dbReference type="PATRIC" id="fig|216946.3.peg.782"/>
<evidence type="ECO:0000313" key="2">
    <source>
        <dbReference type="EMBL" id="AKU79999.1"/>
    </source>
</evidence>
<keyword evidence="1" id="KW-0812">Transmembrane</keyword>
<evidence type="ECO:0008006" key="4">
    <source>
        <dbReference type="Google" id="ProtNLM"/>
    </source>
</evidence>
<evidence type="ECO:0000256" key="1">
    <source>
        <dbReference type="SAM" id="Phobius"/>
    </source>
</evidence>
<protein>
    <recommendedName>
        <fullName evidence="4">Transmembrane protein</fullName>
    </recommendedName>
</protein>
<dbReference type="OrthoDB" id="10010279at2"/>
<reference evidence="2 3" key="1">
    <citation type="journal article" date="2015" name="Genome Announc.">
        <title>Complete Genome Sequence of Spiroplasma turonicum Strain Tab4cT, a Parasite of a Horse Fly, Haematopota sp. (Diptera: Tabanidae).</title>
        <authorList>
            <person name="Davis R.E."/>
            <person name="Shao J."/>
            <person name="Zhao Y."/>
            <person name="Gasparich G.E."/>
            <person name="Gaynor B.J."/>
            <person name="Donofrio N."/>
        </authorList>
    </citation>
    <scope>NUCLEOTIDE SEQUENCE [LARGE SCALE GENOMIC DNA]</scope>
    <source>
        <strain evidence="2 3">Tab4c</strain>
    </source>
</reference>
<keyword evidence="3" id="KW-1185">Reference proteome</keyword>
<dbReference type="RefSeq" id="WP_075048578.1">
    <property type="nucleotide sequence ID" value="NZ_CP012328.1"/>
</dbReference>
<evidence type="ECO:0000313" key="3">
    <source>
        <dbReference type="Proteomes" id="UP000067243"/>
    </source>
</evidence>
<dbReference type="STRING" id="216946.STURO_v1c07500"/>
<dbReference type="AlphaFoldDB" id="A0A0K1P729"/>
<feature type="transmembrane region" description="Helical" evidence="1">
    <location>
        <begin position="65"/>
        <end position="86"/>
    </location>
</feature>
<organism evidence="2 3">
    <name type="scientific">Spiroplasma turonicum</name>
    <dbReference type="NCBI Taxonomy" id="216946"/>
    <lineage>
        <taxon>Bacteria</taxon>
        <taxon>Bacillati</taxon>
        <taxon>Mycoplasmatota</taxon>
        <taxon>Mollicutes</taxon>
        <taxon>Entomoplasmatales</taxon>
        <taxon>Spiroplasmataceae</taxon>
        <taxon>Spiroplasma</taxon>
    </lineage>
</organism>
<proteinExistence type="predicted"/>
<dbReference type="EMBL" id="CP012328">
    <property type="protein sequence ID" value="AKU79999.1"/>
    <property type="molecule type" value="Genomic_DNA"/>
</dbReference>
<keyword evidence="1" id="KW-1133">Transmembrane helix</keyword>